<feature type="domain" description="Ion transport" evidence="6">
    <location>
        <begin position="111"/>
        <end position="353"/>
    </location>
</feature>
<feature type="transmembrane region" description="Helical" evidence="5">
    <location>
        <begin position="328"/>
        <end position="352"/>
    </location>
</feature>
<evidence type="ECO:0000313" key="7">
    <source>
        <dbReference type="EMBL" id="WZN62077.1"/>
    </source>
</evidence>
<keyword evidence="8" id="KW-1185">Reference proteome</keyword>
<name>A0AAX4P6W1_9CHLO</name>
<feature type="transmembrane region" description="Helical" evidence="5">
    <location>
        <begin position="113"/>
        <end position="132"/>
    </location>
</feature>
<evidence type="ECO:0000259" key="6">
    <source>
        <dbReference type="Pfam" id="PF00520"/>
    </source>
</evidence>
<evidence type="ECO:0000256" key="1">
    <source>
        <dbReference type="ARBA" id="ARBA00004141"/>
    </source>
</evidence>
<dbReference type="GO" id="GO:0098855">
    <property type="term" value="C:HCN channel complex"/>
    <property type="evidence" value="ECO:0007669"/>
    <property type="project" value="TreeGrafter"/>
</dbReference>
<evidence type="ECO:0000256" key="5">
    <source>
        <dbReference type="SAM" id="Phobius"/>
    </source>
</evidence>
<dbReference type="GO" id="GO:0035725">
    <property type="term" value="P:sodium ion transmembrane transport"/>
    <property type="evidence" value="ECO:0007669"/>
    <property type="project" value="TreeGrafter"/>
</dbReference>
<dbReference type="InterPro" id="IPR005821">
    <property type="entry name" value="Ion_trans_dom"/>
</dbReference>
<proteinExistence type="predicted"/>
<keyword evidence="2 5" id="KW-0812">Transmembrane</keyword>
<evidence type="ECO:0000256" key="3">
    <source>
        <dbReference type="ARBA" id="ARBA00022989"/>
    </source>
</evidence>
<evidence type="ECO:0000256" key="2">
    <source>
        <dbReference type="ARBA" id="ARBA00022692"/>
    </source>
</evidence>
<keyword evidence="4 5" id="KW-0472">Membrane</keyword>
<dbReference type="InterPro" id="IPR003938">
    <property type="entry name" value="K_chnl_volt-dep_EAG/ELK/ERG"/>
</dbReference>
<dbReference type="GO" id="GO:0003254">
    <property type="term" value="P:regulation of membrane depolarization"/>
    <property type="evidence" value="ECO:0007669"/>
    <property type="project" value="TreeGrafter"/>
</dbReference>
<evidence type="ECO:0000256" key="4">
    <source>
        <dbReference type="ARBA" id="ARBA00023136"/>
    </source>
</evidence>
<dbReference type="InterPro" id="IPR051413">
    <property type="entry name" value="K/Na_HCN_channel"/>
</dbReference>
<dbReference type="PANTHER" id="PTHR45689">
    <property type="entry name" value="I[[H]] CHANNEL, ISOFORM E"/>
    <property type="match status" value="1"/>
</dbReference>
<comment type="subcellular location">
    <subcellularLocation>
        <location evidence="1">Membrane</location>
        <topology evidence="1">Multi-pass membrane protein</topology>
    </subcellularLocation>
</comment>
<dbReference type="SUPFAM" id="SSF81324">
    <property type="entry name" value="Voltage-gated potassium channels"/>
    <property type="match status" value="1"/>
</dbReference>
<protein>
    <submittedName>
        <fullName evidence="7">Ion transport protein</fullName>
    </submittedName>
</protein>
<accession>A0AAX4P6W1</accession>
<dbReference type="PRINTS" id="PR01463">
    <property type="entry name" value="EAGCHANLFMLY"/>
</dbReference>
<dbReference type="PANTHER" id="PTHR45689:SF5">
    <property type="entry name" value="I[[H]] CHANNEL, ISOFORM E"/>
    <property type="match status" value="1"/>
</dbReference>
<dbReference type="EMBL" id="CP151505">
    <property type="protein sequence ID" value="WZN62077.1"/>
    <property type="molecule type" value="Genomic_DNA"/>
</dbReference>
<sequence>MNNKVSPDVVDEIPPVRMDNLVDNTPNLGDGDPSIEDELQNNNDMFREEAKLEIKSQEEDRRESRTSLIARILGKEDDPKIRMVGPMRTKSVIKRYTTEVWDPRSTGRLRWDAVVVVCVLYNCMVLPFRIGFGDDEFGPLSVLELMVDVMFITDIFVNFRTGYFTFDKEEDEYILVLKQPQAMYHYAKTWFFFDMVSSLPVDLLLLFNMKSKTLLYLRFPRMLRLLRLPRLFRYLNRWEQQIGISRQAFRMAKTLFLLFEFAHFSACMQFFSAKFQDFPDTSWVVKAEIQNVTKPEQYAYSLFTSLSHMLCIGYGPTGGPENVTEVCLIMASMCIGASFYIILVGMISSNLVEKDTGLAKRKDHPAVLELQKKQRASLLIREKSMFATPRIRS</sequence>
<dbReference type="GO" id="GO:0005249">
    <property type="term" value="F:voltage-gated potassium channel activity"/>
    <property type="evidence" value="ECO:0007669"/>
    <property type="project" value="InterPro"/>
</dbReference>
<dbReference type="Gene3D" id="1.10.287.70">
    <property type="match status" value="1"/>
</dbReference>
<evidence type="ECO:0000313" key="8">
    <source>
        <dbReference type="Proteomes" id="UP001472866"/>
    </source>
</evidence>
<gene>
    <name evidence="7" type="ORF">HKI87_05g36130</name>
</gene>
<feature type="transmembrane region" description="Helical" evidence="5">
    <location>
        <begin position="255"/>
        <end position="273"/>
    </location>
</feature>
<dbReference type="Pfam" id="PF00520">
    <property type="entry name" value="Ion_trans"/>
    <property type="match status" value="1"/>
</dbReference>
<dbReference type="Proteomes" id="UP001472866">
    <property type="component" value="Chromosome 05"/>
</dbReference>
<organism evidence="7 8">
    <name type="scientific">Chloropicon roscoffensis</name>
    <dbReference type="NCBI Taxonomy" id="1461544"/>
    <lineage>
        <taxon>Eukaryota</taxon>
        <taxon>Viridiplantae</taxon>
        <taxon>Chlorophyta</taxon>
        <taxon>Chloropicophyceae</taxon>
        <taxon>Chloropicales</taxon>
        <taxon>Chloropicaceae</taxon>
        <taxon>Chloropicon</taxon>
    </lineage>
</organism>
<keyword evidence="3 5" id="KW-1133">Transmembrane helix</keyword>
<dbReference type="AlphaFoldDB" id="A0AAX4P6W1"/>
<reference evidence="7 8" key="1">
    <citation type="submission" date="2024-03" db="EMBL/GenBank/DDBJ databases">
        <title>Complete genome sequence of the green alga Chloropicon roscoffensis RCC1871.</title>
        <authorList>
            <person name="Lemieux C."/>
            <person name="Pombert J.-F."/>
            <person name="Otis C."/>
            <person name="Turmel M."/>
        </authorList>
    </citation>
    <scope>NUCLEOTIDE SEQUENCE [LARGE SCALE GENOMIC DNA]</scope>
    <source>
        <strain evidence="7 8">RCC1871</strain>
    </source>
</reference>